<dbReference type="SUPFAM" id="SSF53474">
    <property type="entry name" value="alpha/beta-Hydrolases"/>
    <property type="match status" value="1"/>
</dbReference>
<dbReference type="Pfam" id="PF12146">
    <property type="entry name" value="Hydrolase_4"/>
    <property type="match status" value="1"/>
</dbReference>
<dbReference type="InterPro" id="IPR029058">
    <property type="entry name" value="AB_hydrolase_fold"/>
</dbReference>
<feature type="region of interest" description="Disordered" evidence="1">
    <location>
        <begin position="34"/>
        <end position="72"/>
    </location>
</feature>
<dbReference type="Gene3D" id="3.40.50.1820">
    <property type="entry name" value="alpha/beta hydrolase"/>
    <property type="match status" value="1"/>
</dbReference>
<sequence length="400" mass="43010">MDVELIDEGQYEQTMRETVLPALERCKREGWMRSHNPSAVGAESAAGASSVKSAASASPSPSPSPSDDRLVQGAATGAPVGVDLAAAEGPDRLHFVCYEAARFDELALPGSQGRHRGVVIISHGFTEFAGKYSEMAWYFLMAGYTVCILEHWGHGLSGRGLSDPNLVWVDSYERYVDDLAAFCEEMAADYGGDQPVCLYAHSMGAGIAAALLERHPMLIDRAVLSSPMIAPKTGLPLPVTTAAVGAACALGMSQDKVPFHHRFDPSAEPADADAGNASLPRLRWVHAQRAANRAYQTSAATYGWVQQAIALSRDLLKPAHCDQVEAASLVFQASPDTFVLPKPQDRFVDQVRTGGSEATLVRVPRSTHELYTMPNAALGPYLKQILTFFAEPYSLSSEAM</sequence>
<dbReference type="Proteomes" id="UP001321766">
    <property type="component" value="Chromosome"/>
</dbReference>
<dbReference type="PANTHER" id="PTHR11614">
    <property type="entry name" value="PHOSPHOLIPASE-RELATED"/>
    <property type="match status" value="1"/>
</dbReference>
<gene>
    <name evidence="3" type="primary">pldB</name>
    <name evidence="3" type="ORF">KIM372_00740</name>
</gene>
<feature type="compositionally biased region" description="Low complexity" evidence="1">
    <location>
        <begin position="37"/>
        <end position="59"/>
    </location>
</feature>
<evidence type="ECO:0000313" key="3">
    <source>
        <dbReference type="EMBL" id="BDR52167.1"/>
    </source>
</evidence>
<evidence type="ECO:0000313" key="4">
    <source>
        <dbReference type="Proteomes" id="UP001321766"/>
    </source>
</evidence>
<dbReference type="InterPro" id="IPR051044">
    <property type="entry name" value="MAG_DAG_Lipase"/>
</dbReference>
<proteinExistence type="predicted"/>
<dbReference type="InterPro" id="IPR022742">
    <property type="entry name" value="Hydrolase_4"/>
</dbReference>
<evidence type="ECO:0000256" key="1">
    <source>
        <dbReference type="SAM" id="MobiDB-lite"/>
    </source>
</evidence>
<evidence type="ECO:0000259" key="2">
    <source>
        <dbReference type="Pfam" id="PF12146"/>
    </source>
</evidence>
<feature type="domain" description="Serine aminopeptidase S33" evidence="2">
    <location>
        <begin position="114"/>
        <end position="371"/>
    </location>
</feature>
<organism evidence="3 4">
    <name type="scientific">Bombiscardovia nodaiensis</name>
    <dbReference type="NCBI Taxonomy" id="2932181"/>
    <lineage>
        <taxon>Bacteria</taxon>
        <taxon>Bacillati</taxon>
        <taxon>Actinomycetota</taxon>
        <taxon>Actinomycetes</taxon>
        <taxon>Bifidobacteriales</taxon>
        <taxon>Bifidobacteriaceae</taxon>
        <taxon>Bombiscardovia</taxon>
    </lineage>
</organism>
<name>A0ABM8B5P7_9BIFI</name>
<reference evidence="3 4" key="1">
    <citation type="journal article" date="2023" name="Microbiol. Spectr.">
        <title>Symbiosis of Carpenter Bees with Uncharacterized Lactic Acid Bacteria Showing NAD Auxotrophy.</title>
        <authorList>
            <person name="Kawasaki S."/>
            <person name="Ozawa K."/>
            <person name="Mori T."/>
            <person name="Yamamoto A."/>
            <person name="Ito M."/>
            <person name="Ohkuma M."/>
            <person name="Sakamoto M."/>
            <person name="Matsutani M."/>
        </authorList>
    </citation>
    <scope>NUCLEOTIDE SEQUENCE [LARGE SCALE GENOMIC DNA]</scope>
    <source>
        <strain evidence="3 4">Kim37-2</strain>
    </source>
</reference>
<protein>
    <submittedName>
        <fullName evidence="3">Lysophospholipase</fullName>
    </submittedName>
</protein>
<keyword evidence="4" id="KW-1185">Reference proteome</keyword>
<accession>A0ABM8B5P7</accession>
<dbReference type="EMBL" id="AP026798">
    <property type="protein sequence ID" value="BDR52167.1"/>
    <property type="molecule type" value="Genomic_DNA"/>
</dbReference>